<accession>C6XCL7</accession>
<evidence type="ECO:0008006" key="3">
    <source>
        <dbReference type="Google" id="ProtNLM"/>
    </source>
</evidence>
<dbReference type="eggNOG" id="ENOG50314J7">
    <property type="taxonomic scope" value="Bacteria"/>
</dbReference>
<dbReference type="EMBL" id="CP001674">
    <property type="protein sequence ID" value="ACT50292.1"/>
    <property type="molecule type" value="Genomic_DNA"/>
</dbReference>
<dbReference type="Pfam" id="PF08895">
    <property type="entry name" value="DUF1840"/>
    <property type="match status" value="1"/>
</dbReference>
<organism evidence="1 2">
    <name type="scientific">Methylovorus glucosotrophus (strain SIP3-4)</name>
    <dbReference type="NCBI Taxonomy" id="582744"/>
    <lineage>
        <taxon>Bacteria</taxon>
        <taxon>Pseudomonadati</taxon>
        <taxon>Pseudomonadota</taxon>
        <taxon>Betaproteobacteria</taxon>
        <taxon>Nitrosomonadales</taxon>
        <taxon>Methylophilaceae</taxon>
        <taxon>Methylovorus</taxon>
    </lineage>
</organism>
<reference evidence="2" key="1">
    <citation type="submission" date="2009-07" db="EMBL/GenBank/DDBJ databases">
        <title>Complete sequence of chromosome of Methylovorus sp. SIP3-4.</title>
        <authorList>
            <person name="Lucas S."/>
            <person name="Copeland A."/>
            <person name="Lapidus A."/>
            <person name="Glavina del Rio T."/>
            <person name="Tice H."/>
            <person name="Bruce D."/>
            <person name="Goodwin L."/>
            <person name="Pitluck S."/>
            <person name="Clum A."/>
            <person name="Larimer F."/>
            <person name="Land M."/>
            <person name="Hauser L."/>
            <person name="Kyrpides N."/>
            <person name="Mikhailova N."/>
            <person name="Kayluzhnaya M."/>
            <person name="Chistoserdova L."/>
        </authorList>
    </citation>
    <scope>NUCLEOTIDE SEQUENCE [LARGE SCALE GENOMIC DNA]</scope>
    <source>
        <strain evidence="2">SIP3-4</strain>
    </source>
</reference>
<dbReference type="Proteomes" id="UP000002743">
    <property type="component" value="Chromosome"/>
</dbReference>
<dbReference type="HOGENOM" id="CLU_146690_1_0_4"/>
<name>C6XCL7_METGS</name>
<sequence>MITFSTDRYSDISMFNEVAHQLLSLIGHSGTVPGAILAEDVPAALQRLKQATEGDTEVIAGADDGDDGGEGAGVSLKNRALPLIALFESAQQNKSNVMWR</sequence>
<reference evidence="1 2" key="2">
    <citation type="journal article" date="2011" name="J. Bacteriol.">
        <title>Genomes of three methylotrophs from a single niche uncover genetic and metabolic divergence of Methylophilaceae.</title>
        <authorList>
            <person name="Lapidus A."/>
            <person name="Clum A."/>
            <person name="Labutti K."/>
            <person name="Kaluzhnaya M.G."/>
            <person name="Lim S."/>
            <person name="Beck D.A."/>
            <person name="Glavina Del Rio T."/>
            <person name="Nolan M."/>
            <person name="Mavromatis K."/>
            <person name="Huntemann M."/>
            <person name="Lucas S."/>
            <person name="Lidstrom M.E."/>
            <person name="Ivanova N."/>
            <person name="Chistoserdova L."/>
        </authorList>
    </citation>
    <scope>NUCLEOTIDE SEQUENCE [LARGE SCALE GENOMIC DNA]</scope>
    <source>
        <strain evidence="1 2">SIP3-4</strain>
    </source>
</reference>
<dbReference type="AlphaFoldDB" id="C6XCL7"/>
<proteinExistence type="predicted"/>
<dbReference type="STRING" id="582744.Msip34_1045"/>
<dbReference type="RefSeq" id="WP_015829813.1">
    <property type="nucleotide sequence ID" value="NC_012969.1"/>
</dbReference>
<dbReference type="OrthoDB" id="5296629at2"/>
<evidence type="ECO:0000313" key="1">
    <source>
        <dbReference type="EMBL" id="ACT50292.1"/>
    </source>
</evidence>
<evidence type="ECO:0000313" key="2">
    <source>
        <dbReference type="Proteomes" id="UP000002743"/>
    </source>
</evidence>
<dbReference type="InterPro" id="IPR014991">
    <property type="entry name" value="DUF1840"/>
</dbReference>
<gene>
    <name evidence="1" type="ordered locus">Msip34_1045</name>
</gene>
<protein>
    <recommendedName>
        <fullName evidence="3">DUF1840 domain-containing protein</fullName>
    </recommendedName>
</protein>
<keyword evidence="2" id="KW-1185">Reference proteome</keyword>
<dbReference type="KEGG" id="mei:Msip34_1045"/>